<organism evidence="5 6">
    <name type="scientific">Knufia peltigerae</name>
    <dbReference type="NCBI Taxonomy" id="1002370"/>
    <lineage>
        <taxon>Eukaryota</taxon>
        <taxon>Fungi</taxon>
        <taxon>Dikarya</taxon>
        <taxon>Ascomycota</taxon>
        <taxon>Pezizomycotina</taxon>
        <taxon>Eurotiomycetes</taxon>
        <taxon>Chaetothyriomycetidae</taxon>
        <taxon>Chaetothyriales</taxon>
        <taxon>Trichomeriaceae</taxon>
        <taxon>Knufia</taxon>
    </lineage>
</organism>
<evidence type="ECO:0000256" key="3">
    <source>
        <dbReference type="PIRSR" id="PIRSR001112-1"/>
    </source>
</evidence>
<accession>A0AA38YFJ9</accession>
<evidence type="ECO:0000313" key="6">
    <source>
        <dbReference type="Proteomes" id="UP001172681"/>
    </source>
</evidence>
<comment type="similarity">
    <text evidence="1">Belongs to the peptidase S33 family.</text>
</comment>
<dbReference type="PRINTS" id="PR00412">
    <property type="entry name" value="EPOXHYDRLASE"/>
</dbReference>
<dbReference type="GO" id="GO:0097176">
    <property type="term" value="P:epoxide metabolic process"/>
    <property type="evidence" value="ECO:0007669"/>
    <property type="project" value="TreeGrafter"/>
</dbReference>
<dbReference type="AlphaFoldDB" id="A0AA38YFJ9"/>
<dbReference type="PANTHER" id="PTHR21661">
    <property type="entry name" value="EPOXIDE HYDROLASE 1-RELATED"/>
    <property type="match status" value="1"/>
</dbReference>
<feature type="active site" description="Nucleophile" evidence="3">
    <location>
        <position position="200"/>
    </location>
</feature>
<proteinExistence type="inferred from homology"/>
<evidence type="ECO:0000313" key="5">
    <source>
        <dbReference type="EMBL" id="KAJ9647629.1"/>
    </source>
</evidence>
<dbReference type="InterPro" id="IPR029058">
    <property type="entry name" value="AB_hydrolase_fold"/>
</dbReference>
<dbReference type="InterPro" id="IPR000639">
    <property type="entry name" value="Epox_hydrolase-like"/>
</dbReference>
<dbReference type="InterPro" id="IPR016292">
    <property type="entry name" value="Epoxide_hydrolase"/>
</dbReference>
<reference evidence="5" key="1">
    <citation type="submission" date="2022-10" db="EMBL/GenBank/DDBJ databases">
        <title>Culturing micro-colonial fungi from biological soil crusts in the Mojave desert and describing Neophaeococcomyces mojavensis, and introducing the new genera and species Taxawa tesnikishii.</title>
        <authorList>
            <person name="Kurbessoian T."/>
            <person name="Stajich J.E."/>
        </authorList>
    </citation>
    <scope>NUCLEOTIDE SEQUENCE</scope>
    <source>
        <strain evidence="5">TK_35</strain>
    </source>
</reference>
<feature type="domain" description="Epoxide hydrolase N-terminal" evidence="4">
    <location>
        <begin position="18"/>
        <end position="132"/>
    </location>
</feature>
<comment type="caution">
    <text evidence="5">The sequence shown here is derived from an EMBL/GenBank/DDBJ whole genome shotgun (WGS) entry which is preliminary data.</text>
</comment>
<dbReference type="GO" id="GO:0004301">
    <property type="term" value="F:epoxide hydrolase activity"/>
    <property type="evidence" value="ECO:0007669"/>
    <property type="project" value="TreeGrafter"/>
</dbReference>
<dbReference type="Pfam" id="PF06441">
    <property type="entry name" value="EHN"/>
    <property type="match status" value="1"/>
</dbReference>
<name>A0AA38YFJ9_9EURO</name>
<gene>
    <name evidence="5" type="ORF">H2204_000259</name>
</gene>
<protein>
    <recommendedName>
        <fullName evidence="4">Epoxide hydrolase N-terminal domain-containing protein</fullName>
    </recommendedName>
</protein>
<evidence type="ECO:0000256" key="2">
    <source>
        <dbReference type="ARBA" id="ARBA00022801"/>
    </source>
</evidence>
<dbReference type="Proteomes" id="UP001172681">
    <property type="component" value="Unassembled WGS sequence"/>
</dbReference>
<dbReference type="PIRSF" id="PIRSF001112">
    <property type="entry name" value="Epoxide_hydrolase"/>
    <property type="match status" value="1"/>
</dbReference>
<feature type="active site" description="Proton acceptor" evidence="3">
    <location>
        <position position="375"/>
    </location>
</feature>
<dbReference type="EMBL" id="JAPDRN010000001">
    <property type="protein sequence ID" value="KAJ9647629.1"/>
    <property type="molecule type" value="Genomic_DNA"/>
</dbReference>
<keyword evidence="6" id="KW-1185">Reference proteome</keyword>
<dbReference type="PANTHER" id="PTHR21661:SF39">
    <property type="entry name" value="HYDROLASE, PUTATIVE (AFU_ORTHOLOGUE AFUA_3G08960)-RELATED"/>
    <property type="match status" value="1"/>
</dbReference>
<evidence type="ECO:0000256" key="1">
    <source>
        <dbReference type="ARBA" id="ARBA00010088"/>
    </source>
</evidence>
<dbReference type="SUPFAM" id="SSF53474">
    <property type="entry name" value="alpha/beta-Hydrolases"/>
    <property type="match status" value="1"/>
</dbReference>
<evidence type="ECO:0000259" key="4">
    <source>
        <dbReference type="Pfam" id="PF06441"/>
    </source>
</evidence>
<feature type="active site" description="Proton donor" evidence="3">
    <location>
        <position position="319"/>
    </location>
</feature>
<dbReference type="Gene3D" id="3.40.50.1820">
    <property type="entry name" value="alpha/beta hydrolase"/>
    <property type="match status" value="1"/>
</dbReference>
<sequence>MAPSKPFGKLPANAASDIHEYELHVPDEDIKQMQELLKFSPVAGPIYENSLPNGDNHLGIRRDWLIEAKRVWETEFDWRATENRVNSFPNFQVPIRDKIGTFNVHFAALFSNKPDAVPVVLLHGWPGSFLEFLPMLELFRQKYTPETLPFHLVIPSLPGFTLSGIPKLSNDISQVDVARIVDSLMKQIGFGTGYVAQGGDVGSRVSRIIAVDHEACKVNFCAMTRPASATDDSKLSSIEQDGLKRLESWKATETAYALEHATKPSTIGFALSSSPLALLSWIGEKFLAWVDSPLPLNTILESVSLYWLTRSAHSSLWSYRHSYGPNPLPHDDPRYHIKIPLGYSYFAKELIPIPIDWVATTGNLVWRKCHERGGHFAALEQPKEFMEDLETFVGQVWKS</sequence>
<keyword evidence="2" id="KW-0378">Hydrolase</keyword>
<dbReference type="InterPro" id="IPR010497">
    <property type="entry name" value="Epoxide_hydro_N"/>
</dbReference>